<name>A0A5N4CRS0_CAMDR</name>
<evidence type="ECO:0000256" key="1">
    <source>
        <dbReference type="SAM" id="MobiDB-lite"/>
    </source>
</evidence>
<evidence type="ECO:0000313" key="3">
    <source>
        <dbReference type="Proteomes" id="UP000299084"/>
    </source>
</evidence>
<sequence length="145" mass="15693">MDDVCLVCFLLRPAEIVDEEEDGEKENKEVEQKEDFSGLNGEVEEEGGREAAGDAPGQVEETSHPRAEQAGPARGSGGTDEENGEELDQVNNELQEAVDEEGQSQGTGSGPEEADTDPQRPPRPELKITSPQENDNNEQNKDSLS</sequence>
<keyword evidence="3" id="KW-1185">Reference proteome</keyword>
<feature type="compositionally biased region" description="Basic and acidic residues" evidence="1">
    <location>
        <begin position="117"/>
        <end position="126"/>
    </location>
</feature>
<dbReference type="Proteomes" id="UP000299084">
    <property type="component" value="Unassembled WGS sequence"/>
</dbReference>
<dbReference type="EMBL" id="JWIN03000020">
    <property type="protein sequence ID" value="KAB1261542.1"/>
    <property type="molecule type" value="Genomic_DNA"/>
</dbReference>
<gene>
    <name evidence="2" type="ORF">Cadr_000022336</name>
</gene>
<organism evidence="2 3">
    <name type="scientific">Camelus dromedarius</name>
    <name type="common">Dromedary</name>
    <name type="synonym">Arabian camel</name>
    <dbReference type="NCBI Taxonomy" id="9838"/>
    <lineage>
        <taxon>Eukaryota</taxon>
        <taxon>Metazoa</taxon>
        <taxon>Chordata</taxon>
        <taxon>Craniata</taxon>
        <taxon>Vertebrata</taxon>
        <taxon>Euteleostomi</taxon>
        <taxon>Mammalia</taxon>
        <taxon>Eutheria</taxon>
        <taxon>Laurasiatheria</taxon>
        <taxon>Artiodactyla</taxon>
        <taxon>Tylopoda</taxon>
        <taxon>Camelidae</taxon>
        <taxon>Camelus</taxon>
    </lineage>
</organism>
<feature type="compositionally biased region" description="Basic and acidic residues" evidence="1">
    <location>
        <begin position="25"/>
        <end position="36"/>
    </location>
</feature>
<accession>A0A5N4CRS0</accession>
<dbReference type="STRING" id="9838.ENSCDRP00005027049"/>
<reference evidence="2 3" key="1">
    <citation type="journal article" date="2019" name="Mol. Ecol. Resour.">
        <title>Improving Illumina assemblies with Hi-C and long reads: an example with the North African dromedary.</title>
        <authorList>
            <person name="Elbers J.P."/>
            <person name="Rogers M.F."/>
            <person name="Perelman P.L."/>
            <person name="Proskuryakova A.A."/>
            <person name="Serdyukova N.A."/>
            <person name="Johnson W.E."/>
            <person name="Horin P."/>
            <person name="Corander J."/>
            <person name="Murphy D."/>
            <person name="Burger P.A."/>
        </authorList>
    </citation>
    <scope>NUCLEOTIDE SEQUENCE [LARGE SCALE GENOMIC DNA]</scope>
    <source>
        <strain evidence="2">Drom800</strain>
        <tissue evidence="2">Blood</tissue>
    </source>
</reference>
<comment type="caution">
    <text evidence="2">The sequence shown here is derived from an EMBL/GenBank/DDBJ whole genome shotgun (WGS) entry which is preliminary data.</text>
</comment>
<protein>
    <submittedName>
        <fullName evidence="2">Doublecortin domain-containing protein 2</fullName>
    </submittedName>
</protein>
<proteinExistence type="predicted"/>
<feature type="compositionally biased region" description="Acidic residues" evidence="1">
    <location>
        <begin position="79"/>
        <end position="88"/>
    </location>
</feature>
<feature type="region of interest" description="Disordered" evidence="1">
    <location>
        <begin position="13"/>
        <end position="145"/>
    </location>
</feature>
<evidence type="ECO:0000313" key="2">
    <source>
        <dbReference type="EMBL" id="KAB1261542.1"/>
    </source>
</evidence>
<dbReference type="AlphaFoldDB" id="A0A5N4CRS0"/>